<dbReference type="SUPFAM" id="SSF141694">
    <property type="entry name" value="AF2212/PG0164-like"/>
    <property type="match status" value="1"/>
</dbReference>
<dbReference type="RefSeq" id="WP_142935853.1">
    <property type="nucleotide sequence ID" value="NZ_FXTM01000017.1"/>
</dbReference>
<gene>
    <name evidence="1" type="ORF">SAMN06269117_11740</name>
</gene>
<sequence>MKSLKVVFKNGVFVPLEPAPIPEGTEGIVVYLKKEEKAEKPSWWDKLSVDEEKRRALLRFSVNIRKRISYIDVKVVEEDEGFEVFLLVDDETSSLKPAMEEALKVYEEMNVYIPLQVISKRRLNRWREMGSSIYKRIEEGVSIG</sequence>
<accession>A0A521D6V8</accession>
<dbReference type="OrthoDB" id="14864at2"/>
<dbReference type="AlphaFoldDB" id="A0A521D6V8"/>
<dbReference type="EMBL" id="FXTM01000017">
    <property type="protein sequence ID" value="SMO67443.1"/>
    <property type="molecule type" value="Genomic_DNA"/>
</dbReference>
<protein>
    <submittedName>
        <fullName evidence="1">Uncharacterized protein</fullName>
    </submittedName>
</protein>
<evidence type="ECO:0000313" key="1">
    <source>
        <dbReference type="EMBL" id="SMO67443.1"/>
    </source>
</evidence>
<keyword evidence="2" id="KW-1185">Reference proteome</keyword>
<organism evidence="1 2">
    <name type="scientific">Balnearium lithotrophicum</name>
    <dbReference type="NCBI Taxonomy" id="223788"/>
    <lineage>
        <taxon>Bacteria</taxon>
        <taxon>Pseudomonadati</taxon>
        <taxon>Aquificota</taxon>
        <taxon>Aquificia</taxon>
        <taxon>Desulfurobacteriales</taxon>
        <taxon>Desulfurobacteriaceae</taxon>
        <taxon>Balnearium</taxon>
    </lineage>
</organism>
<dbReference type="Proteomes" id="UP000317315">
    <property type="component" value="Unassembled WGS sequence"/>
</dbReference>
<evidence type="ECO:0000313" key="2">
    <source>
        <dbReference type="Proteomes" id="UP000317315"/>
    </source>
</evidence>
<name>A0A521D6V8_9BACT</name>
<reference evidence="1 2" key="1">
    <citation type="submission" date="2017-05" db="EMBL/GenBank/DDBJ databases">
        <authorList>
            <person name="Varghese N."/>
            <person name="Submissions S."/>
        </authorList>
    </citation>
    <scope>NUCLEOTIDE SEQUENCE [LARGE SCALE GENOMIC DNA]</scope>
    <source>
        <strain evidence="1 2">DSM 16304</strain>
    </source>
</reference>
<proteinExistence type="predicted"/>